<dbReference type="KEGG" id="aaf:AURANDRAFT_63818"/>
<sequence>MKSYASVPAVSAADLSDLSPTFQSDGSDGPRDRSGGAAAPRRLGRWVMAAVTVGAFTFGAVVLRRDELATGSVVGDARAAWDLAKTMTGSAETKSPVLRVSNDYERSTGRSIGNGLYKHKHLAHVAKETRLELASGEPASWTIATAGGETLYESARPEPRVDFAFPDVHTYTVRVSGAKVQSASFDVSSRVVRQELRQLSDADRDAYLSAMHTVYATSQDEGESLYGSSFKSADWLIREHIYGAAAVECDHWHDDAGILNHHVGITWQMENSMRLVDSSVAMHYWDYTYDASVYGADWQSSPVFYDSWFGTASPANEHHVVDGGRWAYTQVLSGSKALAFSNLTNPYGLLRSPWNTNKTPYLTRSNFTNGAAYDSYTTFPMCSSFASWLTSSDWVGDMVFALNGALHGPVHIMIGGQWDFKEPKWGDLTAQLSFPDAFLLLSKFLWRQGYVRCPATCSWDTEPADCECSCPSTLTGVGVTRSASEFLEFAGVDALNPNSNLELLMDEYGLNDTQYLDALCHVGHPGEMFTSAAPQDPTFWPLHGNAERYLQYARLLKAEGVLSFSESWGYSHAQELPSDTGIVCDWSGVDPASMELPTCAKETCPGHKGDDLLPFADLMDSQDGLYTNNEFYELVDPTNDDLPYVYDSLSYWPGCTDDTLL</sequence>
<protein>
    <submittedName>
        <fullName evidence="1">Uncharacterized protein</fullName>
    </submittedName>
</protein>
<evidence type="ECO:0000313" key="1">
    <source>
        <dbReference type="EMBL" id="KAK7249694.1"/>
    </source>
</evidence>
<organism evidence="1 2">
    <name type="scientific">Aureococcus anophagefferens</name>
    <name type="common">Harmful bloom alga</name>
    <dbReference type="NCBI Taxonomy" id="44056"/>
    <lineage>
        <taxon>Eukaryota</taxon>
        <taxon>Sar</taxon>
        <taxon>Stramenopiles</taxon>
        <taxon>Ochrophyta</taxon>
        <taxon>Pelagophyceae</taxon>
        <taxon>Pelagomonadales</taxon>
        <taxon>Pelagomonadaceae</taxon>
        <taxon>Aureococcus</taxon>
    </lineage>
</organism>
<dbReference type="Pfam" id="PF00264">
    <property type="entry name" value="Tyrosinase"/>
    <property type="match status" value="1"/>
</dbReference>
<dbReference type="EMBL" id="JBBJCI010000040">
    <property type="protein sequence ID" value="KAK7249694.1"/>
    <property type="molecule type" value="Genomic_DNA"/>
</dbReference>
<dbReference type="Proteomes" id="UP001363151">
    <property type="component" value="Unassembled WGS sequence"/>
</dbReference>
<reference evidence="1 2" key="1">
    <citation type="submission" date="2024-03" db="EMBL/GenBank/DDBJ databases">
        <title>Aureococcus anophagefferens CCMP1851 and Kratosvirus quantuckense: Draft genome of a second virus-susceptible host strain in the model system.</title>
        <authorList>
            <person name="Chase E."/>
            <person name="Truchon A.R."/>
            <person name="Schepens W."/>
            <person name="Wilhelm S.W."/>
        </authorList>
    </citation>
    <scope>NUCLEOTIDE SEQUENCE [LARGE SCALE GENOMIC DNA]</scope>
    <source>
        <strain evidence="1 2">CCMP1851</strain>
    </source>
</reference>
<dbReference type="InterPro" id="IPR002227">
    <property type="entry name" value="Tyrosinase_Cu-bd"/>
</dbReference>
<evidence type="ECO:0000313" key="2">
    <source>
        <dbReference type="Proteomes" id="UP001363151"/>
    </source>
</evidence>
<dbReference type="Gene3D" id="1.10.1280.10">
    <property type="entry name" value="Di-copper center containing domain from catechol oxidase"/>
    <property type="match status" value="1"/>
</dbReference>
<proteinExistence type="predicted"/>
<dbReference type="InterPro" id="IPR008922">
    <property type="entry name" value="Di-copper_centre_dom_sf"/>
</dbReference>
<dbReference type="SUPFAM" id="SSF48056">
    <property type="entry name" value="Di-copper centre-containing domain"/>
    <property type="match status" value="1"/>
</dbReference>
<dbReference type="GO" id="GO:0046872">
    <property type="term" value="F:metal ion binding"/>
    <property type="evidence" value="ECO:0007669"/>
    <property type="project" value="UniProtKB-KW"/>
</dbReference>
<dbReference type="PANTHER" id="PTHR11474">
    <property type="entry name" value="TYROSINASE FAMILY MEMBER"/>
    <property type="match status" value="1"/>
</dbReference>
<dbReference type="GO" id="GO:0016491">
    <property type="term" value="F:oxidoreductase activity"/>
    <property type="evidence" value="ECO:0007669"/>
    <property type="project" value="InterPro"/>
</dbReference>
<dbReference type="InterPro" id="IPR050316">
    <property type="entry name" value="Tyrosinase/Hemocyanin"/>
</dbReference>
<comment type="caution">
    <text evidence="1">The sequence shown here is derived from an EMBL/GenBank/DDBJ whole genome shotgun (WGS) entry which is preliminary data.</text>
</comment>
<name>A0ABR1G9F7_AURAN</name>
<accession>A0ABR1G9F7</accession>
<dbReference type="PANTHER" id="PTHR11474:SF126">
    <property type="entry name" value="TYROSINASE-LIKE PROTEIN TYR-1-RELATED"/>
    <property type="match status" value="1"/>
</dbReference>
<keyword evidence="2" id="KW-1185">Reference proteome</keyword>
<gene>
    <name evidence="1" type="ORF">SO694_0000445</name>
</gene>